<sequence>MIHPGGSQKTRTSQWVPMAMLVAGLVLLAVFLLHTQGALGAAMRSEMDAWFHRKPSVAAPPVLAGGNWAPVAAGAELVSGFGWHGQGAAARWQPQVVLRVSTETPVWAGVNGRVVSRTAHQIVLQSGRSLTLKESGLIGIQVSVGERVAPATLVATGTEGRITLALWDQGLPVNPLATLFFGSGWVAAR</sequence>
<dbReference type="EMBL" id="CP003179">
    <property type="protein sequence ID" value="AEW06478.1"/>
    <property type="molecule type" value="Genomic_DNA"/>
</dbReference>
<gene>
    <name evidence="1" type="ordered locus">Sulac_3021</name>
</gene>
<evidence type="ECO:0000313" key="2">
    <source>
        <dbReference type="Proteomes" id="UP000005439"/>
    </source>
</evidence>
<keyword evidence="2" id="KW-1185">Reference proteome</keyword>
<dbReference type="HOGENOM" id="CLU_1433794_0_0_9"/>
<dbReference type="KEGG" id="sap:Sulac_3021"/>
<dbReference type="STRING" id="679936.Sulac_3021"/>
<reference evidence="1 2" key="2">
    <citation type="journal article" date="2012" name="Stand. Genomic Sci.">
        <title>Complete genome sequence of the moderately thermophilic mineral-sulfide-oxidizing firmicute Sulfobacillus acidophilus type strain (NAL(T)).</title>
        <authorList>
            <person name="Anderson I."/>
            <person name="Chertkov O."/>
            <person name="Chen A."/>
            <person name="Saunders E."/>
            <person name="Lapidus A."/>
            <person name="Nolan M."/>
            <person name="Lucas S."/>
            <person name="Hammon N."/>
            <person name="Deshpande S."/>
            <person name="Cheng J.F."/>
            <person name="Han C."/>
            <person name="Tapia R."/>
            <person name="Goodwin L.A."/>
            <person name="Pitluck S."/>
            <person name="Liolios K."/>
            <person name="Pagani I."/>
            <person name="Ivanova N."/>
            <person name="Mikhailova N."/>
            <person name="Pati A."/>
            <person name="Palaniappan K."/>
            <person name="Land M."/>
            <person name="Pan C."/>
            <person name="Rohde M."/>
            <person name="Pukall R."/>
            <person name="Goker M."/>
            <person name="Detter J.C."/>
            <person name="Woyke T."/>
            <person name="Bristow J."/>
            <person name="Eisen J.A."/>
            <person name="Markowitz V."/>
            <person name="Hugenholtz P."/>
            <person name="Kyrpides N.C."/>
            <person name="Klenk H.P."/>
            <person name="Mavromatis K."/>
        </authorList>
    </citation>
    <scope>NUCLEOTIDE SEQUENCE [LARGE SCALE GENOMIC DNA]</scope>
    <source>
        <strain evidence="2">ATCC 700253 / DSM 10332 / NAL</strain>
    </source>
</reference>
<dbReference type="AlphaFoldDB" id="G8U0D6"/>
<name>G8U0D6_SULAD</name>
<reference evidence="2" key="1">
    <citation type="submission" date="2011-12" db="EMBL/GenBank/DDBJ databases">
        <title>The complete genome of chromosome of Sulfobacillus acidophilus DSM 10332.</title>
        <authorList>
            <person name="Lucas S."/>
            <person name="Han J."/>
            <person name="Lapidus A."/>
            <person name="Bruce D."/>
            <person name="Goodwin L."/>
            <person name="Pitluck S."/>
            <person name="Peters L."/>
            <person name="Kyrpides N."/>
            <person name="Mavromatis K."/>
            <person name="Ivanova N."/>
            <person name="Mikhailova N."/>
            <person name="Chertkov O."/>
            <person name="Saunders E."/>
            <person name="Detter J.C."/>
            <person name="Tapia R."/>
            <person name="Han C."/>
            <person name="Land M."/>
            <person name="Hauser L."/>
            <person name="Markowitz V."/>
            <person name="Cheng J.-F."/>
            <person name="Hugenholtz P."/>
            <person name="Woyke T."/>
            <person name="Wu D."/>
            <person name="Pukall R."/>
            <person name="Gehrich-Schroeter G."/>
            <person name="Schneider S."/>
            <person name="Klenk H.-P."/>
            <person name="Eisen J.A."/>
        </authorList>
    </citation>
    <scope>NUCLEOTIDE SEQUENCE [LARGE SCALE GENOMIC DNA]</scope>
    <source>
        <strain evidence="2">ATCC 700253 / DSM 10332 / NAL</strain>
    </source>
</reference>
<protein>
    <recommendedName>
        <fullName evidence="3">Peptidase M23 domain-containing protein</fullName>
    </recommendedName>
</protein>
<dbReference type="PATRIC" id="fig|679936.5.peg.3119"/>
<proteinExistence type="predicted"/>
<accession>G8U0D6</accession>
<evidence type="ECO:0000313" key="1">
    <source>
        <dbReference type="EMBL" id="AEW06478.1"/>
    </source>
</evidence>
<dbReference type="Proteomes" id="UP000005439">
    <property type="component" value="Chromosome"/>
</dbReference>
<organism evidence="1 2">
    <name type="scientific">Sulfobacillus acidophilus (strain ATCC 700253 / DSM 10332 / NAL)</name>
    <dbReference type="NCBI Taxonomy" id="679936"/>
    <lineage>
        <taxon>Bacteria</taxon>
        <taxon>Bacillati</taxon>
        <taxon>Bacillota</taxon>
        <taxon>Clostridia</taxon>
        <taxon>Eubacteriales</taxon>
        <taxon>Clostridiales Family XVII. Incertae Sedis</taxon>
        <taxon>Sulfobacillus</taxon>
    </lineage>
</organism>
<evidence type="ECO:0008006" key="3">
    <source>
        <dbReference type="Google" id="ProtNLM"/>
    </source>
</evidence>